<evidence type="ECO:0000256" key="2">
    <source>
        <dbReference type="ARBA" id="ARBA00022679"/>
    </source>
</evidence>
<evidence type="ECO:0000313" key="9">
    <source>
        <dbReference type="EMBL" id="WPK12204.1"/>
    </source>
</evidence>
<feature type="domain" description="Four-carbon acid sugar kinase nucleotide binding" evidence="8">
    <location>
        <begin position="243"/>
        <end position="415"/>
    </location>
</feature>
<evidence type="ECO:0000256" key="3">
    <source>
        <dbReference type="ARBA" id="ARBA00022741"/>
    </source>
</evidence>
<dbReference type="Pfam" id="PF07005">
    <property type="entry name" value="SBD_N"/>
    <property type="match status" value="1"/>
</dbReference>
<accession>A0ABZ0RVE0</accession>
<keyword evidence="2" id="KW-0808">Transferase</keyword>
<feature type="domain" description="Four-carbon acid sugar kinase N-terminal" evidence="7">
    <location>
        <begin position="3"/>
        <end position="227"/>
    </location>
</feature>
<evidence type="ECO:0000259" key="8">
    <source>
        <dbReference type="Pfam" id="PF17042"/>
    </source>
</evidence>
<keyword evidence="4 9" id="KW-0418">Kinase</keyword>
<proteinExistence type="inferred from homology"/>
<dbReference type="Gene3D" id="3.40.980.20">
    <property type="entry name" value="Four-carbon acid sugar kinase, nucleotide binding domain"/>
    <property type="match status" value="1"/>
</dbReference>
<name>A0ABZ0RVE0_9BACI</name>
<keyword evidence="10" id="KW-1185">Reference proteome</keyword>
<dbReference type="Gene3D" id="3.40.50.10840">
    <property type="entry name" value="Putative sugar-binding, N-terminal domain"/>
    <property type="match status" value="1"/>
</dbReference>
<gene>
    <name evidence="9" type="ORF">R6U77_00525</name>
</gene>
<dbReference type="EMBL" id="CP137624">
    <property type="protein sequence ID" value="WPK12204.1"/>
    <property type="molecule type" value="Genomic_DNA"/>
</dbReference>
<sequence length="438" mass="47251">MKIGVIADDLTGANATGVRLTKSGFQTSTMVHYNQAPTAAQASVCVDTDSRYAKSDVAQMRVAKVLDNLSAWGVEVVCKRIDSTVRGNIGIEIDTILNKLGETAIAVVVPSFPDSDRVVSGGYLLVNGVPLQSTDVARDPVAPLTKSYVPAIVQGQSEYHVAHIGLEVVLAGEQEVARAFKQQIQAGTRIVVVDAVTNEDIEVIANAMAALKEQKMIPCDPGPLTAAFSRAYFSQALSNKKILVTVGSVTANSANQLHYLMEKTNAHPIYVETAKLTASTDMWEQEVQRVVEAVLEEMKQQEILIITTYIPGSEPLDLKEIAEQQNMKQEFLAKRIADGLGKITRLVIEQSEFEIGGCFSSGGDVTASICSLGHVEGIKLHDEIQPLVAYGEFIGGYFDGIPLVTKGGMAGDKKAIYTSVRHLMMMAANGHQNKIEEE</sequence>
<dbReference type="InterPro" id="IPR037051">
    <property type="entry name" value="4-carb_acid_sugar_kinase_N_sf"/>
</dbReference>
<keyword evidence="6" id="KW-0119">Carbohydrate metabolism</keyword>
<evidence type="ECO:0000259" key="7">
    <source>
        <dbReference type="Pfam" id="PF07005"/>
    </source>
</evidence>
<dbReference type="InterPro" id="IPR031475">
    <property type="entry name" value="NBD_C"/>
</dbReference>
<dbReference type="InterPro" id="IPR042213">
    <property type="entry name" value="NBD_C_sf"/>
</dbReference>
<dbReference type="Pfam" id="PF17042">
    <property type="entry name" value="NBD_C"/>
    <property type="match status" value="1"/>
</dbReference>
<keyword evidence="5" id="KW-0067">ATP-binding</keyword>
<reference evidence="9 10" key="1">
    <citation type="submission" date="2023-09" db="EMBL/GenBank/DDBJ databases">
        <authorList>
            <person name="Page C.A."/>
            <person name="Perez-Diaz I.M."/>
        </authorList>
    </citation>
    <scope>NUCLEOTIDE SEQUENCE [LARGE SCALE GENOMIC DNA]</scope>
    <source>
        <strain evidence="9 10">Ll15</strain>
    </source>
</reference>
<organism evidence="9 10">
    <name type="scientific">Lysinibacillus louembei</name>
    <dbReference type="NCBI Taxonomy" id="1470088"/>
    <lineage>
        <taxon>Bacteria</taxon>
        <taxon>Bacillati</taxon>
        <taxon>Bacillota</taxon>
        <taxon>Bacilli</taxon>
        <taxon>Bacillales</taxon>
        <taxon>Bacillaceae</taxon>
        <taxon>Lysinibacillus</taxon>
    </lineage>
</organism>
<dbReference type="RefSeq" id="WP_319836992.1">
    <property type="nucleotide sequence ID" value="NZ_CP137624.1"/>
</dbReference>
<comment type="similarity">
    <text evidence="1">Belongs to the four-carbon acid sugar kinase family.</text>
</comment>
<dbReference type="InterPro" id="IPR010737">
    <property type="entry name" value="4-carb_acid_sugar_kinase_N"/>
</dbReference>
<keyword evidence="3" id="KW-0547">Nucleotide-binding</keyword>
<dbReference type="Proteomes" id="UP001322664">
    <property type="component" value="Chromosome"/>
</dbReference>
<evidence type="ECO:0000256" key="4">
    <source>
        <dbReference type="ARBA" id="ARBA00022777"/>
    </source>
</evidence>
<evidence type="ECO:0000256" key="5">
    <source>
        <dbReference type="ARBA" id="ARBA00022840"/>
    </source>
</evidence>
<evidence type="ECO:0000256" key="1">
    <source>
        <dbReference type="ARBA" id="ARBA00005715"/>
    </source>
</evidence>
<dbReference type="SUPFAM" id="SSF142764">
    <property type="entry name" value="YgbK-like"/>
    <property type="match status" value="1"/>
</dbReference>
<evidence type="ECO:0000256" key="6">
    <source>
        <dbReference type="ARBA" id="ARBA00023277"/>
    </source>
</evidence>
<protein>
    <submittedName>
        <fullName evidence="9">Four-carbon acid sugar kinase family protein</fullName>
    </submittedName>
</protein>
<dbReference type="GO" id="GO:0016301">
    <property type="term" value="F:kinase activity"/>
    <property type="evidence" value="ECO:0007669"/>
    <property type="project" value="UniProtKB-KW"/>
</dbReference>
<evidence type="ECO:0000313" key="10">
    <source>
        <dbReference type="Proteomes" id="UP001322664"/>
    </source>
</evidence>